<dbReference type="PANTHER" id="PTHR10924">
    <property type="entry name" value="MAJOR FACILITATOR SUPERFAMILY PROTEIN-RELATED"/>
    <property type="match status" value="1"/>
</dbReference>
<dbReference type="InterPro" id="IPR049680">
    <property type="entry name" value="FLVCR1-2_SLC49-like"/>
</dbReference>
<keyword evidence="4 5" id="KW-0472">Membrane</keyword>
<dbReference type="SUPFAM" id="SSF103473">
    <property type="entry name" value="MFS general substrate transporter"/>
    <property type="match status" value="1"/>
</dbReference>
<feature type="domain" description="Major facilitator superfamily (MFS) profile" evidence="6">
    <location>
        <begin position="18"/>
        <end position="176"/>
    </location>
</feature>
<dbReference type="GO" id="GO:0016020">
    <property type="term" value="C:membrane"/>
    <property type="evidence" value="ECO:0007669"/>
    <property type="project" value="UniProtKB-SubCell"/>
</dbReference>
<proteinExistence type="predicted"/>
<dbReference type="Pfam" id="PF07690">
    <property type="entry name" value="MFS_1"/>
    <property type="match status" value="1"/>
</dbReference>
<evidence type="ECO:0000313" key="7">
    <source>
        <dbReference type="EMBL" id="VAW29025.1"/>
    </source>
</evidence>
<accession>A0A3B0UDG9</accession>
<protein>
    <submittedName>
        <fullName evidence="7">Uncharacterized MFS-type transporter</fullName>
    </submittedName>
</protein>
<dbReference type="PROSITE" id="PS50850">
    <property type="entry name" value="MFS"/>
    <property type="match status" value="1"/>
</dbReference>
<dbReference type="InterPro" id="IPR020846">
    <property type="entry name" value="MFS_dom"/>
</dbReference>
<evidence type="ECO:0000256" key="3">
    <source>
        <dbReference type="ARBA" id="ARBA00022989"/>
    </source>
</evidence>
<feature type="transmembrane region" description="Helical" evidence="5">
    <location>
        <begin position="52"/>
        <end position="74"/>
    </location>
</feature>
<keyword evidence="3 5" id="KW-1133">Transmembrane helix</keyword>
<dbReference type="GO" id="GO:0022857">
    <property type="term" value="F:transmembrane transporter activity"/>
    <property type="evidence" value="ECO:0007669"/>
    <property type="project" value="InterPro"/>
</dbReference>
<name>A0A3B0UDG9_9ZZZZ</name>
<evidence type="ECO:0000256" key="1">
    <source>
        <dbReference type="ARBA" id="ARBA00004141"/>
    </source>
</evidence>
<dbReference type="InterPro" id="IPR011701">
    <property type="entry name" value="MFS"/>
</dbReference>
<reference evidence="7" key="1">
    <citation type="submission" date="2018-06" db="EMBL/GenBank/DDBJ databases">
        <authorList>
            <person name="Zhirakovskaya E."/>
        </authorList>
    </citation>
    <scope>NUCLEOTIDE SEQUENCE</scope>
</reference>
<feature type="transmembrane region" description="Helical" evidence="5">
    <location>
        <begin position="144"/>
        <end position="168"/>
    </location>
</feature>
<feature type="transmembrane region" description="Helical" evidence="5">
    <location>
        <begin position="12"/>
        <end position="32"/>
    </location>
</feature>
<evidence type="ECO:0000256" key="4">
    <source>
        <dbReference type="ARBA" id="ARBA00023136"/>
    </source>
</evidence>
<dbReference type="InterPro" id="IPR036259">
    <property type="entry name" value="MFS_trans_sf"/>
</dbReference>
<sequence length="176" mass="19363">MAKTTYKAYGYRWVILAVFMLISVMIQLQWLTHAAVERPAEVFYHGQFNPNSFFNIDFLAMVYMLVYIIMSFPASYIIDTYGIRKAIGLGAIIAAVSGLLKGFYASSFLIVVIAQIGLAIAQPFVLNAVTAVTVRWFPLRERGLAAGLAILAQYLGIIFAMLITPVFIGTNPGLPG</sequence>
<evidence type="ECO:0000256" key="5">
    <source>
        <dbReference type="SAM" id="Phobius"/>
    </source>
</evidence>
<dbReference type="PANTHER" id="PTHR10924:SF6">
    <property type="entry name" value="SOLUTE CARRIER FAMILY 49 MEMBER A3"/>
    <property type="match status" value="1"/>
</dbReference>
<keyword evidence="2 5" id="KW-0812">Transmembrane</keyword>
<evidence type="ECO:0000259" key="6">
    <source>
        <dbReference type="PROSITE" id="PS50850"/>
    </source>
</evidence>
<feature type="transmembrane region" description="Helical" evidence="5">
    <location>
        <begin position="86"/>
        <end position="104"/>
    </location>
</feature>
<dbReference type="EMBL" id="UOET01000310">
    <property type="protein sequence ID" value="VAW29025.1"/>
    <property type="molecule type" value="Genomic_DNA"/>
</dbReference>
<gene>
    <name evidence="7" type="ORF">MNBD_BACTEROID07-727</name>
</gene>
<dbReference type="AlphaFoldDB" id="A0A3B0UDG9"/>
<comment type="subcellular location">
    <subcellularLocation>
        <location evidence="1">Membrane</location>
        <topology evidence="1">Multi-pass membrane protein</topology>
    </subcellularLocation>
</comment>
<dbReference type="Gene3D" id="1.20.1250.20">
    <property type="entry name" value="MFS general substrate transporter like domains"/>
    <property type="match status" value="1"/>
</dbReference>
<feature type="transmembrane region" description="Helical" evidence="5">
    <location>
        <begin position="110"/>
        <end position="132"/>
    </location>
</feature>
<evidence type="ECO:0000256" key="2">
    <source>
        <dbReference type="ARBA" id="ARBA00022692"/>
    </source>
</evidence>
<organism evidence="7">
    <name type="scientific">hydrothermal vent metagenome</name>
    <dbReference type="NCBI Taxonomy" id="652676"/>
    <lineage>
        <taxon>unclassified sequences</taxon>
        <taxon>metagenomes</taxon>
        <taxon>ecological metagenomes</taxon>
    </lineage>
</organism>
<feature type="non-terminal residue" evidence="7">
    <location>
        <position position="176"/>
    </location>
</feature>